<dbReference type="EMBL" id="AYZQ01000005">
    <property type="protein sequence ID" value="KRM71321.1"/>
    <property type="molecule type" value="Genomic_DNA"/>
</dbReference>
<dbReference type="SUPFAM" id="SSF109604">
    <property type="entry name" value="HD-domain/PDEase-like"/>
    <property type="match status" value="1"/>
</dbReference>
<dbReference type="Proteomes" id="UP000051672">
    <property type="component" value="Unassembled WGS sequence"/>
</dbReference>
<dbReference type="GO" id="GO:0016787">
    <property type="term" value="F:hydrolase activity"/>
    <property type="evidence" value="ECO:0007669"/>
    <property type="project" value="UniProtKB-KW"/>
</dbReference>
<accession>A0A0R2B4Z5</accession>
<dbReference type="Gene3D" id="1.20.58.1910">
    <property type="match status" value="1"/>
</dbReference>
<feature type="domain" description="HD/PDEase" evidence="1">
    <location>
        <begin position="21"/>
        <end position="137"/>
    </location>
</feature>
<gene>
    <name evidence="2" type="ORF">FC34_GL001801</name>
</gene>
<dbReference type="PANTHER" id="PTHR33594">
    <property type="entry name" value="SUPERFAMILY HYDROLASE, PUTATIVE (AFU_ORTHOLOGUE AFUA_1G03035)-RELATED"/>
    <property type="match status" value="1"/>
</dbReference>
<dbReference type="Pfam" id="PF01966">
    <property type="entry name" value="HD"/>
    <property type="match status" value="1"/>
</dbReference>
<keyword evidence="3" id="KW-1185">Reference proteome</keyword>
<sequence length="216" mass="24244">MANQRLKAIQEYARQVLATDHSGHGFDHIKRVAALASRLAELTPAANRFIVEAAAWLHDTYDDKLFEDPVAAKANTIAAMTKMGVTIQEQDQIVAIIDRMSYRHNLDYHESLSLEGQLVQDADRLDAIGAIGIGRTFFYGGAHDGVMYDPTIAPRTELSGDAYRNAESTVINHFYEKLLLLAEQMNTPAAKQLAQHRQQVMLTFLDEFKAEWQGKR</sequence>
<dbReference type="STRING" id="1423727.FC34_GL001801"/>
<protein>
    <submittedName>
        <fullName evidence="2">HD superfamily hydrolase</fullName>
    </submittedName>
</protein>
<dbReference type="AlphaFoldDB" id="A0A0R2B4Z5"/>
<dbReference type="Gene3D" id="1.10.472.50">
    <property type="entry name" value="HD-domain/PDEase-like"/>
    <property type="match status" value="1"/>
</dbReference>
<comment type="caution">
    <text evidence="2">The sequence shown here is derived from an EMBL/GenBank/DDBJ whole genome shotgun (WGS) entry which is preliminary data.</text>
</comment>
<keyword evidence="2" id="KW-0378">Hydrolase</keyword>
<organism evidence="2 3">
    <name type="scientific">Lacticaseibacillus brantae DSM 23927</name>
    <dbReference type="NCBI Taxonomy" id="1423727"/>
    <lineage>
        <taxon>Bacteria</taxon>
        <taxon>Bacillati</taxon>
        <taxon>Bacillota</taxon>
        <taxon>Bacilli</taxon>
        <taxon>Lactobacillales</taxon>
        <taxon>Lactobacillaceae</taxon>
        <taxon>Lacticaseibacillus</taxon>
    </lineage>
</organism>
<dbReference type="InterPro" id="IPR006674">
    <property type="entry name" value="HD_domain"/>
</dbReference>
<name>A0A0R2B4Z5_9LACO</name>
<reference evidence="2 3" key="1">
    <citation type="journal article" date="2015" name="Genome Announc.">
        <title>Expanding the biotechnology potential of lactobacilli through comparative genomics of 213 strains and associated genera.</title>
        <authorList>
            <person name="Sun Z."/>
            <person name="Harris H.M."/>
            <person name="McCann A."/>
            <person name="Guo C."/>
            <person name="Argimon S."/>
            <person name="Zhang W."/>
            <person name="Yang X."/>
            <person name="Jeffery I.B."/>
            <person name="Cooney J.C."/>
            <person name="Kagawa T.F."/>
            <person name="Liu W."/>
            <person name="Song Y."/>
            <person name="Salvetti E."/>
            <person name="Wrobel A."/>
            <person name="Rasinkangas P."/>
            <person name="Parkhill J."/>
            <person name="Rea M.C."/>
            <person name="O'Sullivan O."/>
            <person name="Ritari J."/>
            <person name="Douillard F.P."/>
            <person name="Paul Ross R."/>
            <person name="Yang R."/>
            <person name="Briner A.E."/>
            <person name="Felis G.E."/>
            <person name="de Vos W.M."/>
            <person name="Barrangou R."/>
            <person name="Klaenhammer T.R."/>
            <person name="Caufield P.W."/>
            <person name="Cui Y."/>
            <person name="Zhang H."/>
            <person name="O'Toole P.W."/>
        </authorList>
    </citation>
    <scope>NUCLEOTIDE SEQUENCE [LARGE SCALE GENOMIC DNA]</scope>
    <source>
        <strain evidence="2 3">DSM 23927</strain>
    </source>
</reference>
<dbReference type="PANTHER" id="PTHR33594:SF1">
    <property type="entry name" value="HD_PDEASE DOMAIN-CONTAINING PROTEIN"/>
    <property type="match status" value="1"/>
</dbReference>
<evidence type="ECO:0000313" key="2">
    <source>
        <dbReference type="EMBL" id="KRM71321.1"/>
    </source>
</evidence>
<dbReference type="CDD" id="cd00077">
    <property type="entry name" value="HDc"/>
    <property type="match status" value="1"/>
</dbReference>
<dbReference type="OrthoDB" id="9797344at2"/>
<proteinExistence type="predicted"/>
<dbReference type="SMART" id="SM00471">
    <property type="entry name" value="HDc"/>
    <property type="match status" value="1"/>
</dbReference>
<evidence type="ECO:0000259" key="1">
    <source>
        <dbReference type="SMART" id="SM00471"/>
    </source>
</evidence>
<dbReference type="PATRIC" id="fig|1423727.3.peg.1826"/>
<dbReference type="InterPro" id="IPR003607">
    <property type="entry name" value="HD/PDEase_dom"/>
</dbReference>
<evidence type="ECO:0000313" key="3">
    <source>
        <dbReference type="Proteomes" id="UP000051672"/>
    </source>
</evidence>
<dbReference type="RefSeq" id="WP_057895077.1">
    <property type="nucleotide sequence ID" value="NZ_AYZQ01000005.1"/>
</dbReference>